<sequence length="73" mass="8152">MCGAPACNEGRRHTAFKHTHRHGHEACDRRKRQSGAAREHVARCSPVRMPRSAETPKPRLPSPHHRSAVARAS</sequence>
<name>A0A371CMG9_9APHY</name>
<evidence type="ECO:0000256" key="1">
    <source>
        <dbReference type="SAM" id="MobiDB-lite"/>
    </source>
</evidence>
<evidence type="ECO:0000313" key="2">
    <source>
        <dbReference type="EMBL" id="RDX41475.1"/>
    </source>
</evidence>
<feature type="region of interest" description="Disordered" evidence="1">
    <location>
        <begin position="18"/>
        <end position="73"/>
    </location>
</feature>
<dbReference type="Proteomes" id="UP000256964">
    <property type="component" value="Unassembled WGS sequence"/>
</dbReference>
<keyword evidence="3" id="KW-1185">Reference proteome</keyword>
<accession>A0A371CMG9</accession>
<reference evidence="2 3" key="1">
    <citation type="journal article" date="2018" name="Biotechnol. Biofuels">
        <title>Integrative visual omics of the white-rot fungus Polyporus brumalis exposes the biotechnological potential of its oxidative enzymes for delignifying raw plant biomass.</title>
        <authorList>
            <person name="Miyauchi S."/>
            <person name="Rancon A."/>
            <person name="Drula E."/>
            <person name="Hage H."/>
            <person name="Chaduli D."/>
            <person name="Favel A."/>
            <person name="Grisel S."/>
            <person name="Henrissat B."/>
            <person name="Herpoel-Gimbert I."/>
            <person name="Ruiz-Duenas F.J."/>
            <person name="Chevret D."/>
            <person name="Hainaut M."/>
            <person name="Lin J."/>
            <person name="Wang M."/>
            <person name="Pangilinan J."/>
            <person name="Lipzen A."/>
            <person name="Lesage-Meessen L."/>
            <person name="Navarro D."/>
            <person name="Riley R."/>
            <person name="Grigoriev I.V."/>
            <person name="Zhou S."/>
            <person name="Raouche S."/>
            <person name="Rosso M.N."/>
        </authorList>
    </citation>
    <scope>NUCLEOTIDE SEQUENCE [LARGE SCALE GENOMIC DNA]</scope>
    <source>
        <strain evidence="2 3">BRFM 1820</strain>
    </source>
</reference>
<feature type="compositionally biased region" description="Basic residues" evidence="1">
    <location>
        <begin position="18"/>
        <end position="33"/>
    </location>
</feature>
<dbReference type="EMBL" id="KZ857511">
    <property type="protein sequence ID" value="RDX41475.1"/>
    <property type="molecule type" value="Genomic_DNA"/>
</dbReference>
<evidence type="ECO:0000313" key="3">
    <source>
        <dbReference type="Proteomes" id="UP000256964"/>
    </source>
</evidence>
<protein>
    <submittedName>
        <fullName evidence="2">Uncharacterized protein</fullName>
    </submittedName>
</protein>
<gene>
    <name evidence="2" type="ORF">OH76DRAFT_216172</name>
</gene>
<organism evidence="2 3">
    <name type="scientific">Lentinus brumalis</name>
    <dbReference type="NCBI Taxonomy" id="2498619"/>
    <lineage>
        <taxon>Eukaryota</taxon>
        <taxon>Fungi</taxon>
        <taxon>Dikarya</taxon>
        <taxon>Basidiomycota</taxon>
        <taxon>Agaricomycotina</taxon>
        <taxon>Agaricomycetes</taxon>
        <taxon>Polyporales</taxon>
        <taxon>Polyporaceae</taxon>
        <taxon>Lentinus</taxon>
    </lineage>
</organism>
<feature type="compositionally biased region" description="Basic residues" evidence="1">
    <location>
        <begin position="62"/>
        <end position="73"/>
    </location>
</feature>
<dbReference type="AlphaFoldDB" id="A0A371CMG9"/>
<proteinExistence type="predicted"/>